<sequence>MTHCPRCAFDTVDTLHSSPVPGVWDVLQCRRCRYTWRTTEPARRTRRDAYPERFRLTAEDIDNAPEVPAVPPLRPSA</sequence>
<dbReference type="RefSeq" id="WP_344606178.1">
    <property type="nucleotide sequence ID" value="NZ_BAAATK010000031.1"/>
</dbReference>
<name>A0ABP5XAX1_9ACTN</name>
<dbReference type="Proteomes" id="UP001500460">
    <property type="component" value="Unassembled WGS sequence"/>
</dbReference>
<gene>
    <name evidence="1" type="ORF">GCM10010421_44330</name>
</gene>
<evidence type="ECO:0000313" key="1">
    <source>
        <dbReference type="EMBL" id="GAA2447603.1"/>
    </source>
</evidence>
<accession>A0ABP5XAX1</accession>
<comment type="caution">
    <text evidence="1">The sequence shown here is derived from an EMBL/GenBank/DDBJ whole genome shotgun (WGS) entry which is preliminary data.</text>
</comment>
<proteinExistence type="predicted"/>
<protein>
    <submittedName>
        <fullName evidence="1">Non-oxidative hydroxyarylic acid decarboxylases subunit D</fullName>
    </submittedName>
</protein>
<evidence type="ECO:0000313" key="2">
    <source>
        <dbReference type="Proteomes" id="UP001500460"/>
    </source>
</evidence>
<dbReference type="InterPro" id="IPR047707">
    <property type="entry name" value="VdcD-like"/>
</dbReference>
<dbReference type="Pfam" id="PF26358">
    <property type="entry name" value="EcdD_BsdD_detox"/>
    <property type="match status" value="1"/>
</dbReference>
<dbReference type="EMBL" id="BAAATK010000031">
    <property type="protein sequence ID" value="GAA2447603.1"/>
    <property type="molecule type" value="Genomic_DNA"/>
</dbReference>
<reference evidence="2" key="1">
    <citation type="journal article" date="2019" name="Int. J. Syst. Evol. Microbiol.">
        <title>The Global Catalogue of Microorganisms (GCM) 10K type strain sequencing project: providing services to taxonomists for standard genome sequencing and annotation.</title>
        <authorList>
            <consortium name="The Broad Institute Genomics Platform"/>
            <consortium name="The Broad Institute Genome Sequencing Center for Infectious Disease"/>
            <person name="Wu L."/>
            <person name="Ma J."/>
        </authorList>
    </citation>
    <scope>NUCLEOTIDE SEQUENCE [LARGE SCALE GENOMIC DNA]</scope>
    <source>
        <strain evidence="2">JCM 6922</strain>
    </source>
</reference>
<dbReference type="NCBIfam" id="NF041205">
    <property type="entry name" value="VdcD"/>
    <property type="match status" value="1"/>
</dbReference>
<keyword evidence="2" id="KW-1185">Reference proteome</keyword>
<organism evidence="1 2">
    <name type="scientific">Streptomyces glaucus</name>
    <dbReference type="NCBI Taxonomy" id="284029"/>
    <lineage>
        <taxon>Bacteria</taxon>
        <taxon>Bacillati</taxon>
        <taxon>Actinomycetota</taxon>
        <taxon>Actinomycetes</taxon>
        <taxon>Kitasatosporales</taxon>
        <taxon>Streptomycetaceae</taxon>
        <taxon>Streptomyces</taxon>
    </lineage>
</organism>